<dbReference type="AlphaFoldDB" id="A0A0V1ICP1"/>
<protein>
    <submittedName>
        <fullName evidence="2">Uncharacterized protein</fullName>
    </submittedName>
</protein>
<sequence length="78" mass="8735">MKTKQCNKIVQLNNTSEKQFPTVVYSLDTVGKKNRVQDRKCVGVKVGAEAMTAFGCERVVIMIFVIIAWYTGSVGRHI</sequence>
<evidence type="ECO:0000313" key="2">
    <source>
        <dbReference type="EMBL" id="KRZ20604.1"/>
    </source>
</evidence>
<dbReference type="EMBL" id="JYDR01000184">
    <property type="protein sequence ID" value="KRY66051.1"/>
    <property type="molecule type" value="Genomic_DNA"/>
</dbReference>
<dbReference type="Proteomes" id="UP000054632">
    <property type="component" value="Unassembled WGS sequence"/>
</dbReference>
<comment type="caution">
    <text evidence="2">The sequence shown here is derived from an EMBL/GenBank/DDBJ whole genome shotgun (WGS) entry which is preliminary data.</text>
</comment>
<evidence type="ECO:0000313" key="1">
    <source>
        <dbReference type="EMBL" id="KRY66051.1"/>
    </source>
</evidence>
<accession>A0A0V1ICP1</accession>
<evidence type="ECO:0000313" key="4">
    <source>
        <dbReference type="Proteomes" id="UP000054805"/>
    </source>
</evidence>
<name>A0A0V1ICP1_TRIPS</name>
<organism evidence="2 4">
    <name type="scientific">Trichinella pseudospiralis</name>
    <name type="common">Parasitic roundworm</name>
    <dbReference type="NCBI Taxonomy" id="6337"/>
    <lineage>
        <taxon>Eukaryota</taxon>
        <taxon>Metazoa</taxon>
        <taxon>Ecdysozoa</taxon>
        <taxon>Nematoda</taxon>
        <taxon>Enoplea</taxon>
        <taxon>Dorylaimia</taxon>
        <taxon>Trichinellida</taxon>
        <taxon>Trichinellidae</taxon>
        <taxon>Trichinella</taxon>
    </lineage>
</organism>
<reference evidence="3 4" key="1">
    <citation type="submission" date="2015-01" db="EMBL/GenBank/DDBJ databases">
        <title>Evolution of Trichinella species and genotypes.</title>
        <authorList>
            <person name="Korhonen P.K."/>
            <person name="Edoardo P."/>
            <person name="Giuseppe L.R."/>
            <person name="Gasser R.B."/>
        </authorList>
    </citation>
    <scope>NUCLEOTIDE SEQUENCE [LARGE SCALE GENOMIC DNA]</scope>
    <source>
        <strain evidence="1">ISS13</strain>
        <strain evidence="2">ISS588</strain>
    </source>
</reference>
<gene>
    <name evidence="1" type="ORF">T4A_10552</name>
    <name evidence="2" type="ORF">T4B_70</name>
</gene>
<evidence type="ECO:0000313" key="3">
    <source>
        <dbReference type="Proteomes" id="UP000054632"/>
    </source>
</evidence>
<proteinExistence type="predicted"/>
<keyword evidence="4" id="KW-1185">Reference proteome</keyword>
<dbReference type="Proteomes" id="UP000054805">
    <property type="component" value="Unassembled WGS sequence"/>
</dbReference>
<dbReference type="EMBL" id="JYDS01000234">
    <property type="protein sequence ID" value="KRZ20604.1"/>
    <property type="molecule type" value="Genomic_DNA"/>
</dbReference>